<evidence type="ECO:0000256" key="5">
    <source>
        <dbReference type="ARBA" id="ARBA00022833"/>
    </source>
</evidence>
<dbReference type="Proteomes" id="UP000480854">
    <property type="component" value="Unassembled WGS sequence"/>
</dbReference>
<comment type="caution">
    <text evidence="9">The sequence shown here is derived from an EMBL/GenBank/DDBJ whole genome shotgun (WGS) entry which is preliminary data.</text>
</comment>
<gene>
    <name evidence="9" type="ORF">DS843_23070</name>
</gene>
<name>A0A9W7KQJ9_9PROT</name>
<dbReference type="InterPro" id="IPR051156">
    <property type="entry name" value="Mito/Outer_Membr_Metalloprot"/>
</dbReference>
<evidence type="ECO:0000256" key="3">
    <source>
        <dbReference type="ARBA" id="ARBA00022723"/>
    </source>
</evidence>
<evidence type="ECO:0000259" key="8">
    <source>
        <dbReference type="Pfam" id="PF01435"/>
    </source>
</evidence>
<dbReference type="PANTHER" id="PTHR22726:SF1">
    <property type="entry name" value="METALLOENDOPEPTIDASE OMA1, MITOCHONDRIAL"/>
    <property type="match status" value="1"/>
</dbReference>
<dbReference type="InterPro" id="IPR001915">
    <property type="entry name" value="Peptidase_M48"/>
</dbReference>
<proteinExistence type="predicted"/>
<feature type="compositionally biased region" description="Low complexity" evidence="7">
    <location>
        <begin position="27"/>
        <end position="37"/>
    </location>
</feature>
<evidence type="ECO:0000313" key="10">
    <source>
        <dbReference type="Proteomes" id="UP000480854"/>
    </source>
</evidence>
<dbReference type="PANTHER" id="PTHR22726">
    <property type="entry name" value="METALLOENDOPEPTIDASE OMA1"/>
    <property type="match status" value="1"/>
</dbReference>
<reference evidence="9 10" key="1">
    <citation type="submission" date="2018-07" db="EMBL/GenBank/DDBJ databases">
        <title>Genome sequence of Azospirillum sp. ATCC 49961.</title>
        <authorList>
            <person name="Sant'Anna F.H."/>
            <person name="Baldani J.I."/>
            <person name="Zilli J.E."/>
            <person name="Reis V.M."/>
            <person name="Hartmann A."/>
            <person name="Cruz L."/>
            <person name="de Souza E.M."/>
            <person name="de Oliveira Pedrosa F."/>
            <person name="Passaglia L.M.P."/>
        </authorList>
    </citation>
    <scope>NUCLEOTIDE SEQUENCE [LARGE SCALE GENOMIC DNA]</scope>
    <source>
        <strain evidence="9 10">ATCC 49961</strain>
    </source>
</reference>
<feature type="compositionally biased region" description="Polar residues" evidence="7">
    <location>
        <begin position="1"/>
        <end position="10"/>
    </location>
</feature>
<dbReference type="OrthoDB" id="9810445at2"/>
<dbReference type="GO" id="GO:0004222">
    <property type="term" value="F:metalloendopeptidase activity"/>
    <property type="evidence" value="ECO:0007669"/>
    <property type="project" value="InterPro"/>
</dbReference>
<dbReference type="GO" id="GO:0046872">
    <property type="term" value="F:metal ion binding"/>
    <property type="evidence" value="ECO:0007669"/>
    <property type="project" value="UniProtKB-KW"/>
</dbReference>
<dbReference type="Gene3D" id="3.30.2010.10">
    <property type="entry name" value="Metalloproteases ('zincins'), catalytic domain"/>
    <property type="match status" value="1"/>
</dbReference>
<evidence type="ECO:0000313" key="9">
    <source>
        <dbReference type="EMBL" id="KAA0677470.1"/>
    </source>
</evidence>
<feature type="domain" description="Peptidase M48" evidence="8">
    <location>
        <begin position="323"/>
        <end position="460"/>
    </location>
</feature>
<protein>
    <recommendedName>
        <fullName evidence="8">Peptidase M48 domain-containing protein</fullName>
    </recommendedName>
</protein>
<keyword evidence="5" id="KW-0862">Zinc</keyword>
<keyword evidence="4" id="KW-0378">Hydrolase</keyword>
<dbReference type="CDD" id="cd07324">
    <property type="entry name" value="M48C_Oma1-like"/>
    <property type="match status" value="1"/>
</dbReference>
<dbReference type="GO" id="GO:0016020">
    <property type="term" value="C:membrane"/>
    <property type="evidence" value="ECO:0007669"/>
    <property type="project" value="TreeGrafter"/>
</dbReference>
<keyword evidence="6" id="KW-0482">Metalloprotease</keyword>
<feature type="compositionally biased region" description="Basic residues" evidence="7">
    <location>
        <begin position="149"/>
        <end position="163"/>
    </location>
</feature>
<sequence length="496" mass="53237">MTDGPETTSLAGRPVRRRGHGPAGGMRAVDGQAARDGGQAGHLRHQHRPEQAGLRGLPRRGAAVLAPAHGPQDRGSGLWQRGHAARLRGGVSSAGLPAGEAFGPREGAGEEALRHLDQGPIGQGRGLGRHPLPGRRHAAGASGPERQAPRRHRRHRRRQRPRLQRGPGGRPVGDARRHGRPAARRLHGRLQRPAHRGSPDRRHAHEGCGRLHPRLPHRRQAGRIQMTTRRFFLASAAALVAVGPQAALAQNQKGLTIADILKDAEAARMGPVDQYQLGRGAAANLVAGQKLLPVSSAPAVYVRQVLDTLTLGSLQPFTYRGPVLGLIVSGELNAYAAPGPFVFVTTGMLRFLQDEEELAAILAHELAHTELGHTVYGVQNAKAGMTFMKATDGGFKDLLTDMTETIQNGYSVEIEAEADARAVELLSAAGYRPMALADLLERFKARTNSYGGAKYPQQRTHYLMQKVAGLASPDPSAIAIRAERFRKSMAALPKNA</sequence>
<keyword evidence="3" id="KW-0479">Metal-binding</keyword>
<evidence type="ECO:0000256" key="6">
    <source>
        <dbReference type="ARBA" id="ARBA00023049"/>
    </source>
</evidence>
<accession>A0A9W7KQJ9</accession>
<dbReference type="AlphaFoldDB" id="A0A9W7KQJ9"/>
<keyword evidence="10" id="KW-1185">Reference proteome</keyword>
<organism evidence="9 10">
    <name type="scientific">Roseomonas genomospecies 6</name>
    <dbReference type="NCBI Taxonomy" id="214106"/>
    <lineage>
        <taxon>Bacteria</taxon>
        <taxon>Pseudomonadati</taxon>
        <taxon>Pseudomonadota</taxon>
        <taxon>Alphaproteobacteria</taxon>
        <taxon>Acetobacterales</taxon>
        <taxon>Roseomonadaceae</taxon>
        <taxon>Roseomonas</taxon>
    </lineage>
</organism>
<evidence type="ECO:0000256" key="1">
    <source>
        <dbReference type="ARBA" id="ARBA00001947"/>
    </source>
</evidence>
<evidence type="ECO:0000256" key="7">
    <source>
        <dbReference type="SAM" id="MobiDB-lite"/>
    </source>
</evidence>
<feature type="region of interest" description="Disordered" evidence="7">
    <location>
        <begin position="1"/>
        <end position="83"/>
    </location>
</feature>
<feature type="compositionally biased region" description="Basic and acidic residues" evidence="7">
    <location>
        <begin position="197"/>
        <end position="209"/>
    </location>
</feature>
<feature type="region of interest" description="Disordered" evidence="7">
    <location>
        <begin position="117"/>
        <end position="216"/>
    </location>
</feature>
<evidence type="ECO:0000256" key="2">
    <source>
        <dbReference type="ARBA" id="ARBA00022670"/>
    </source>
</evidence>
<dbReference type="Pfam" id="PF01435">
    <property type="entry name" value="Peptidase_M48"/>
    <property type="match status" value="1"/>
</dbReference>
<dbReference type="EMBL" id="QOKW01000023">
    <property type="protein sequence ID" value="KAA0677470.1"/>
    <property type="molecule type" value="Genomic_DNA"/>
</dbReference>
<keyword evidence="2" id="KW-0645">Protease</keyword>
<dbReference type="GO" id="GO:0051603">
    <property type="term" value="P:proteolysis involved in protein catabolic process"/>
    <property type="evidence" value="ECO:0007669"/>
    <property type="project" value="TreeGrafter"/>
</dbReference>
<feature type="compositionally biased region" description="Basic residues" evidence="7">
    <location>
        <begin position="177"/>
        <end position="195"/>
    </location>
</feature>
<evidence type="ECO:0000256" key="4">
    <source>
        <dbReference type="ARBA" id="ARBA00022801"/>
    </source>
</evidence>
<comment type="cofactor">
    <cofactor evidence="1">
        <name>Zn(2+)</name>
        <dbReference type="ChEBI" id="CHEBI:29105"/>
    </cofactor>
</comment>